<evidence type="ECO:0000256" key="5">
    <source>
        <dbReference type="ARBA" id="ARBA00023136"/>
    </source>
</evidence>
<keyword evidence="4 6" id="KW-1133">Transmembrane helix</keyword>
<dbReference type="Proteomes" id="UP000799438">
    <property type="component" value="Unassembled WGS sequence"/>
</dbReference>
<comment type="subcellular location">
    <subcellularLocation>
        <location evidence="1">Membrane</location>
        <topology evidence="1">Multi-pass membrane protein</topology>
    </subcellularLocation>
</comment>
<dbReference type="EMBL" id="ML995508">
    <property type="protein sequence ID" value="KAF2137047.1"/>
    <property type="molecule type" value="Genomic_DNA"/>
</dbReference>
<name>A0A6A6B206_9PEZI</name>
<evidence type="ECO:0008006" key="9">
    <source>
        <dbReference type="Google" id="ProtNLM"/>
    </source>
</evidence>
<feature type="transmembrane region" description="Helical" evidence="6">
    <location>
        <begin position="195"/>
        <end position="214"/>
    </location>
</feature>
<dbReference type="InterPro" id="IPR000791">
    <property type="entry name" value="Gpr1/Fun34/SatP-like"/>
</dbReference>
<dbReference type="InterPro" id="IPR051633">
    <property type="entry name" value="AceTr"/>
</dbReference>
<dbReference type="PANTHER" id="PTHR31123:SF7">
    <property type="entry name" value="MARVEL DOMAIN-CONTAINING PROTEIN"/>
    <property type="match status" value="1"/>
</dbReference>
<keyword evidence="8" id="KW-1185">Reference proteome</keyword>
<keyword evidence="3 6" id="KW-0812">Transmembrane</keyword>
<proteinExistence type="inferred from homology"/>
<dbReference type="OrthoDB" id="3648309at2759"/>
<evidence type="ECO:0000256" key="6">
    <source>
        <dbReference type="SAM" id="Phobius"/>
    </source>
</evidence>
<feature type="transmembrane region" description="Helical" evidence="6">
    <location>
        <begin position="42"/>
        <end position="60"/>
    </location>
</feature>
<evidence type="ECO:0000256" key="3">
    <source>
        <dbReference type="ARBA" id="ARBA00022692"/>
    </source>
</evidence>
<evidence type="ECO:0000313" key="7">
    <source>
        <dbReference type="EMBL" id="KAF2137047.1"/>
    </source>
</evidence>
<keyword evidence="5 6" id="KW-0472">Membrane</keyword>
<evidence type="ECO:0000256" key="1">
    <source>
        <dbReference type="ARBA" id="ARBA00004141"/>
    </source>
</evidence>
<sequence length="238" mass="25422">MDSSSPPTATSATRRARLNAKAFVDEPGRHSWIGGRSLGNPTAFALGAFATTITTLSCTLMEWRGLTTANAFIGNFFFIAGIGMVLSAQWELVRGNSYNYTVFSAYGMFYGGFGAILTPLFGVSYTFGDDTIGYNNALGFFCILWTVFNTFFLLGSLTTNIVTIATYTALEIYLCLLGASYFVAADGAADTAVTVKKAAGAFAFIAGMLGYYSMGNAICEDQCLPSYLFPMGDVSFIG</sequence>
<feature type="transmembrane region" description="Helical" evidence="6">
    <location>
        <begin position="137"/>
        <end position="155"/>
    </location>
</feature>
<protein>
    <recommendedName>
        <fullName evidence="9">Acetate transporter</fullName>
    </recommendedName>
</protein>
<evidence type="ECO:0000256" key="2">
    <source>
        <dbReference type="ARBA" id="ARBA00005587"/>
    </source>
</evidence>
<reference evidence="7" key="1">
    <citation type="journal article" date="2020" name="Stud. Mycol.">
        <title>101 Dothideomycetes genomes: a test case for predicting lifestyles and emergence of pathogens.</title>
        <authorList>
            <person name="Haridas S."/>
            <person name="Albert R."/>
            <person name="Binder M."/>
            <person name="Bloem J."/>
            <person name="Labutti K."/>
            <person name="Salamov A."/>
            <person name="Andreopoulos B."/>
            <person name="Baker S."/>
            <person name="Barry K."/>
            <person name="Bills G."/>
            <person name="Bluhm B."/>
            <person name="Cannon C."/>
            <person name="Castanera R."/>
            <person name="Culley D."/>
            <person name="Daum C."/>
            <person name="Ezra D."/>
            <person name="Gonzalez J."/>
            <person name="Henrissat B."/>
            <person name="Kuo A."/>
            <person name="Liang C."/>
            <person name="Lipzen A."/>
            <person name="Lutzoni F."/>
            <person name="Magnuson J."/>
            <person name="Mondo S."/>
            <person name="Nolan M."/>
            <person name="Ohm R."/>
            <person name="Pangilinan J."/>
            <person name="Park H.-J."/>
            <person name="Ramirez L."/>
            <person name="Alfaro M."/>
            <person name="Sun H."/>
            <person name="Tritt A."/>
            <person name="Yoshinaga Y."/>
            <person name="Zwiers L.-H."/>
            <person name="Turgeon B."/>
            <person name="Goodwin S."/>
            <person name="Spatafora J."/>
            <person name="Crous P."/>
            <person name="Grigoriev I."/>
        </authorList>
    </citation>
    <scope>NUCLEOTIDE SEQUENCE</scope>
    <source>
        <strain evidence="7">CBS 121167</strain>
    </source>
</reference>
<dbReference type="AlphaFoldDB" id="A0A6A6B206"/>
<evidence type="ECO:0000256" key="4">
    <source>
        <dbReference type="ARBA" id="ARBA00022989"/>
    </source>
</evidence>
<dbReference type="GO" id="GO:0015123">
    <property type="term" value="F:acetate transmembrane transporter activity"/>
    <property type="evidence" value="ECO:0007669"/>
    <property type="project" value="TreeGrafter"/>
</dbReference>
<dbReference type="GO" id="GO:0005886">
    <property type="term" value="C:plasma membrane"/>
    <property type="evidence" value="ECO:0007669"/>
    <property type="project" value="TreeGrafter"/>
</dbReference>
<feature type="transmembrane region" description="Helical" evidence="6">
    <location>
        <begin position="72"/>
        <end position="90"/>
    </location>
</feature>
<accession>A0A6A6B206</accession>
<dbReference type="Pfam" id="PF01184">
    <property type="entry name" value="Gpr1_Fun34_YaaH"/>
    <property type="match status" value="1"/>
</dbReference>
<organism evidence="7 8">
    <name type="scientific">Aplosporella prunicola CBS 121167</name>
    <dbReference type="NCBI Taxonomy" id="1176127"/>
    <lineage>
        <taxon>Eukaryota</taxon>
        <taxon>Fungi</taxon>
        <taxon>Dikarya</taxon>
        <taxon>Ascomycota</taxon>
        <taxon>Pezizomycotina</taxon>
        <taxon>Dothideomycetes</taxon>
        <taxon>Dothideomycetes incertae sedis</taxon>
        <taxon>Botryosphaeriales</taxon>
        <taxon>Aplosporellaceae</taxon>
        <taxon>Aplosporella</taxon>
    </lineage>
</organism>
<comment type="similarity">
    <text evidence="2">Belongs to the acetate uptake transporter (AceTr) (TC 2.A.96) family.</text>
</comment>
<feature type="transmembrane region" description="Helical" evidence="6">
    <location>
        <begin position="102"/>
        <end position="125"/>
    </location>
</feature>
<dbReference type="PANTHER" id="PTHR31123">
    <property type="entry name" value="ACCUMULATION OF DYADS PROTEIN 2-RELATED"/>
    <property type="match status" value="1"/>
</dbReference>
<evidence type="ECO:0000313" key="8">
    <source>
        <dbReference type="Proteomes" id="UP000799438"/>
    </source>
</evidence>
<dbReference type="GeneID" id="54301958"/>
<gene>
    <name evidence="7" type="ORF">K452DRAFT_322079</name>
</gene>
<feature type="transmembrane region" description="Helical" evidence="6">
    <location>
        <begin position="161"/>
        <end position="183"/>
    </location>
</feature>
<dbReference type="RefSeq" id="XP_033392765.1">
    <property type="nucleotide sequence ID" value="XM_033544462.1"/>
</dbReference>